<organism evidence="1 2">
    <name type="scientific">Paramormyrops kingsleyae</name>
    <dbReference type="NCBI Taxonomy" id="1676925"/>
    <lineage>
        <taxon>Eukaryota</taxon>
        <taxon>Metazoa</taxon>
        <taxon>Chordata</taxon>
        <taxon>Craniata</taxon>
        <taxon>Vertebrata</taxon>
        <taxon>Euteleostomi</taxon>
        <taxon>Actinopterygii</taxon>
        <taxon>Neopterygii</taxon>
        <taxon>Teleostei</taxon>
        <taxon>Osteoglossocephala</taxon>
        <taxon>Osteoglossomorpha</taxon>
        <taxon>Osteoglossiformes</taxon>
        <taxon>Mormyridae</taxon>
        <taxon>Paramormyrops</taxon>
    </lineage>
</organism>
<reference evidence="1" key="1">
    <citation type="submission" date="2025-08" db="UniProtKB">
        <authorList>
            <consortium name="Ensembl"/>
        </authorList>
    </citation>
    <scope>IDENTIFICATION</scope>
</reference>
<keyword evidence="2" id="KW-1185">Reference proteome</keyword>
<evidence type="ECO:0000313" key="1">
    <source>
        <dbReference type="Ensembl" id="ENSPKIP00000019519.1"/>
    </source>
</evidence>
<dbReference type="Ensembl" id="ENSPKIT00000000113.1">
    <property type="protein sequence ID" value="ENSPKIP00000019519.1"/>
    <property type="gene ID" value="ENSPKIG00000004658.1"/>
</dbReference>
<protein>
    <submittedName>
        <fullName evidence="1">Uncharacterized protein</fullName>
    </submittedName>
</protein>
<sequence>MFLFPTGSFVGAKTWTIWGSSRTQVGNTGQGYTSNPRCFFSSNKS</sequence>
<evidence type="ECO:0000313" key="2">
    <source>
        <dbReference type="Proteomes" id="UP000261540"/>
    </source>
</evidence>
<proteinExistence type="predicted"/>
<dbReference type="AlphaFoldDB" id="A0A3B3RM15"/>
<accession>A0A3B3RM15</accession>
<name>A0A3B3RM15_9TELE</name>
<dbReference type="Proteomes" id="UP000261540">
    <property type="component" value="Unplaced"/>
</dbReference>
<reference evidence="1" key="2">
    <citation type="submission" date="2025-09" db="UniProtKB">
        <authorList>
            <consortium name="Ensembl"/>
        </authorList>
    </citation>
    <scope>IDENTIFICATION</scope>
</reference>